<evidence type="ECO:0000313" key="5">
    <source>
        <dbReference type="Proteomes" id="UP000583800"/>
    </source>
</evidence>
<dbReference type="PROSITE" id="PS50937">
    <property type="entry name" value="HTH_MERR_2"/>
    <property type="match status" value="1"/>
</dbReference>
<dbReference type="SUPFAM" id="SSF46955">
    <property type="entry name" value="Putative DNA-binding domain"/>
    <property type="match status" value="1"/>
</dbReference>
<comment type="caution">
    <text evidence="4">The sequence shown here is derived from an EMBL/GenBank/DDBJ whole genome shotgun (WGS) entry which is preliminary data.</text>
</comment>
<evidence type="ECO:0000256" key="1">
    <source>
        <dbReference type="ARBA" id="ARBA00023125"/>
    </source>
</evidence>
<keyword evidence="5" id="KW-1185">Reference proteome</keyword>
<dbReference type="GO" id="GO:0003700">
    <property type="term" value="F:DNA-binding transcription factor activity"/>
    <property type="evidence" value="ECO:0007669"/>
    <property type="project" value="InterPro"/>
</dbReference>
<sequence length="134" mass="14889">MKSSAELTIGELAERFGLATHVLRYWESRGLIEPARRAGGQRRYGRDALVRVALILMGKEAGLGLRSLGALLSTPDPMDHRDLLRGHVAELEQRIARARSAKDLIEHALACPHRFADCEHARDQIAARIPPVPR</sequence>
<protein>
    <submittedName>
        <fullName evidence="4">DNA-binding transcriptional MerR regulator</fullName>
    </submittedName>
</protein>
<proteinExistence type="predicted"/>
<dbReference type="AlphaFoldDB" id="A0A7X0C1C9"/>
<gene>
    <name evidence="4" type="ORF">FHU36_003216</name>
</gene>
<dbReference type="InterPro" id="IPR000551">
    <property type="entry name" value="MerR-type_HTH_dom"/>
</dbReference>
<evidence type="ECO:0000259" key="3">
    <source>
        <dbReference type="PROSITE" id="PS50937"/>
    </source>
</evidence>
<keyword evidence="2" id="KW-0175">Coiled coil</keyword>
<dbReference type="Gene3D" id="1.10.1660.10">
    <property type="match status" value="1"/>
</dbReference>
<dbReference type="InterPro" id="IPR047057">
    <property type="entry name" value="MerR_fam"/>
</dbReference>
<dbReference type="PRINTS" id="PR00040">
    <property type="entry name" value="HTHMERR"/>
</dbReference>
<dbReference type="Pfam" id="PF13411">
    <property type="entry name" value="MerR_1"/>
    <property type="match status" value="1"/>
</dbReference>
<dbReference type="EMBL" id="JACHJB010000001">
    <property type="protein sequence ID" value="MBB6346707.1"/>
    <property type="molecule type" value="Genomic_DNA"/>
</dbReference>
<accession>A0A7X0C1C9</accession>
<feature type="coiled-coil region" evidence="2">
    <location>
        <begin position="81"/>
        <end position="108"/>
    </location>
</feature>
<dbReference type="GO" id="GO:0003677">
    <property type="term" value="F:DNA binding"/>
    <property type="evidence" value="ECO:0007669"/>
    <property type="project" value="UniProtKB-KW"/>
</dbReference>
<feature type="domain" description="HTH merR-type" evidence="3">
    <location>
        <begin position="6"/>
        <end position="74"/>
    </location>
</feature>
<reference evidence="4 5" key="1">
    <citation type="submission" date="2020-08" db="EMBL/GenBank/DDBJ databases">
        <title>Sequencing the genomes of 1000 actinobacteria strains.</title>
        <authorList>
            <person name="Klenk H.-P."/>
        </authorList>
    </citation>
    <scope>NUCLEOTIDE SEQUENCE [LARGE SCALE GENOMIC DNA]</scope>
    <source>
        <strain evidence="4 5">DSM 45913</strain>
    </source>
</reference>
<dbReference type="SMART" id="SM00422">
    <property type="entry name" value="HTH_MERR"/>
    <property type="match status" value="1"/>
</dbReference>
<name>A0A7X0C1C9_9ACTN</name>
<keyword evidence="1 4" id="KW-0238">DNA-binding</keyword>
<dbReference type="Proteomes" id="UP000583800">
    <property type="component" value="Unassembled WGS sequence"/>
</dbReference>
<organism evidence="4 5">
    <name type="scientific">Nonomuraea muscovyensis</name>
    <dbReference type="NCBI Taxonomy" id="1124761"/>
    <lineage>
        <taxon>Bacteria</taxon>
        <taxon>Bacillati</taxon>
        <taxon>Actinomycetota</taxon>
        <taxon>Actinomycetes</taxon>
        <taxon>Streptosporangiales</taxon>
        <taxon>Streptosporangiaceae</taxon>
        <taxon>Nonomuraea</taxon>
    </lineage>
</organism>
<evidence type="ECO:0000256" key="2">
    <source>
        <dbReference type="SAM" id="Coils"/>
    </source>
</evidence>
<dbReference type="PANTHER" id="PTHR30204:SF97">
    <property type="entry name" value="MERR FAMILY REGULATORY PROTEIN"/>
    <property type="match status" value="1"/>
</dbReference>
<evidence type="ECO:0000313" key="4">
    <source>
        <dbReference type="EMBL" id="MBB6346707.1"/>
    </source>
</evidence>
<dbReference type="PANTHER" id="PTHR30204">
    <property type="entry name" value="REDOX-CYCLING DRUG-SENSING TRANSCRIPTIONAL ACTIVATOR SOXR"/>
    <property type="match status" value="1"/>
</dbReference>
<dbReference type="InterPro" id="IPR009061">
    <property type="entry name" value="DNA-bd_dom_put_sf"/>
</dbReference>
<dbReference type="RefSeq" id="WP_185084438.1">
    <property type="nucleotide sequence ID" value="NZ_JACHJB010000001.1"/>
</dbReference>